<dbReference type="OrthoDB" id="10266706at2759"/>
<keyword evidence="2" id="KW-1185">Reference proteome</keyword>
<evidence type="ECO:0008006" key="3">
    <source>
        <dbReference type="Google" id="ProtNLM"/>
    </source>
</evidence>
<dbReference type="PANTHER" id="PTHR19328:SF60">
    <property type="entry name" value="HIPL1 PROTEIN-LIKE"/>
    <property type="match status" value="1"/>
</dbReference>
<sequence length="224" mass="24575">MNFVDLLLLLLQDRYEEVDIVSKGGNYGWRVYEGPLLFQPQNSTVANTSSADAVNAAIFPVLGYSHSTINKLGSAAILGGYFYRAPTDPCTYGSYLYGDLYASHIWAAPETPEGSGNFTAKDIPFTCASDSPIKCDFIVNSSLPALQLVFSFGEDNRKDVYVLTQSGVYRVVRPSRCNYSCSKEVVSPTNHPTQVQLSDSNKIHSQSSILMIAAAFLLFLRISL</sequence>
<dbReference type="Proteomes" id="UP000015453">
    <property type="component" value="Unassembled WGS sequence"/>
</dbReference>
<proteinExistence type="predicted"/>
<organism evidence="1 2">
    <name type="scientific">Genlisea aurea</name>
    <dbReference type="NCBI Taxonomy" id="192259"/>
    <lineage>
        <taxon>Eukaryota</taxon>
        <taxon>Viridiplantae</taxon>
        <taxon>Streptophyta</taxon>
        <taxon>Embryophyta</taxon>
        <taxon>Tracheophyta</taxon>
        <taxon>Spermatophyta</taxon>
        <taxon>Magnoliopsida</taxon>
        <taxon>eudicotyledons</taxon>
        <taxon>Gunneridae</taxon>
        <taxon>Pentapetalae</taxon>
        <taxon>asterids</taxon>
        <taxon>lamiids</taxon>
        <taxon>Lamiales</taxon>
        <taxon>Lentibulariaceae</taxon>
        <taxon>Genlisea</taxon>
    </lineage>
</organism>
<gene>
    <name evidence="1" type="ORF">M569_07520</name>
</gene>
<reference evidence="1 2" key="1">
    <citation type="journal article" date="2013" name="BMC Genomics">
        <title>The miniature genome of a carnivorous plant Genlisea aurea contains a low number of genes and short non-coding sequences.</title>
        <authorList>
            <person name="Leushkin E.V."/>
            <person name="Sutormin R.A."/>
            <person name="Nabieva E.R."/>
            <person name="Penin A.A."/>
            <person name="Kondrashov A.S."/>
            <person name="Logacheva M.D."/>
        </authorList>
    </citation>
    <scope>NUCLEOTIDE SEQUENCE [LARGE SCALE GENOMIC DNA]</scope>
</reference>
<accession>S8CQV5</accession>
<name>S8CQV5_9LAMI</name>
<dbReference type="InterPro" id="IPR011042">
    <property type="entry name" value="6-blade_b-propeller_TolB-like"/>
</dbReference>
<protein>
    <recommendedName>
        <fullName evidence="3">Glucose/Sorbosone dehydrogenase domain-containing protein</fullName>
    </recommendedName>
</protein>
<dbReference type="AlphaFoldDB" id="S8CQV5"/>
<dbReference type="EMBL" id="AUSU01003215">
    <property type="protein sequence ID" value="EPS67256.1"/>
    <property type="molecule type" value="Genomic_DNA"/>
</dbReference>
<dbReference type="Gene3D" id="2.120.10.30">
    <property type="entry name" value="TolB, C-terminal domain"/>
    <property type="match status" value="1"/>
</dbReference>
<evidence type="ECO:0000313" key="1">
    <source>
        <dbReference type="EMBL" id="EPS67256.1"/>
    </source>
</evidence>
<dbReference type="PANTHER" id="PTHR19328">
    <property type="entry name" value="HEDGEHOG-INTERACTING PROTEIN"/>
    <property type="match status" value="1"/>
</dbReference>
<comment type="caution">
    <text evidence="1">The sequence shown here is derived from an EMBL/GenBank/DDBJ whole genome shotgun (WGS) entry which is preliminary data.</text>
</comment>
<evidence type="ECO:0000313" key="2">
    <source>
        <dbReference type="Proteomes" id="UP000015453"/>
    </source>
</evidence>